<evidence type="ECO:0000313" key="3">
    <source>
        <dbReference type="Proteomes" id="UP000434850"/>
    </source>
</evidence>
<feature type="transmembrane region" description="Helical" evidence="1">
    <location>
        <begin position="69"/>
        <end position="89"/>
    </location>
</feature>
<feature type="transmembrane region" description="Helical" evidence="1">
    <location>
        <begin position="6"/>
        <end position="22"/>
    </location>
</feature>
<feature type="transmembrane region" description="Helical" evidence="1">
    <location>
        <begin position="121"/>
        <end position="138"/>
    </location>
</feature>
<feature type="transmembrane region" description="Helical" evidence="1">
    <location>
        <begin position="29"/>
        <end position="49"/>
    </location>
</feature>
<evidence type="ECO:0000313" key="2">
    <source>
        <dbReference type="EMBL" id="MVN90663.1"/>
    </source>
</evidence>
<reference evidence="2 3" key="1">
    <citation type="submission" date="2019-12" db="EMBL/GenBank/DDBJ databases">
        <title>Mucilaginibacter sp. HME9299 genome sequencing and assembly.</title>
        <authorList>
            <person name="Kang H."/>
            <person name="Kim H."/>
            <person name="Joh K."/>
        </authorList>
    </citation>
    <scope>NUCLEOTIDE SEQUENCE [LARGE SCALE GENOMIC DNA]</scope>
    <source>
        <strain evidence="2 3">HME9299</strain>
    </source>
</reference>
<accession>A0A6I4IPV2</accession>
<comment type="caution">
    <text evidence="2">The sequence shown here is derived from an EMBL/GenBank/DDBJ whole genome shotgun (WGS) entry which is preliminary data.</text>
</comment>
<dbReference type="EMBL" id="WQLA01000002">
    <property type="protein sequence ID" value="MVN90663.1"/>
    <property type="molecule type" value="Genomic_DNA"/>
</dbReference>
<dbReference type="OrthoDB" id="797515at2"/>
<keyword evidence="1" id="KW-0472">Membrane</keyword>
<sequence length="141" mass="16798">MLDHVAYFIYIVIFTYCYFVLNKKLSTKWIFILYFLVFVAMIYPMKLWFNYARHAYGDILADRWLKIMLMMFASMTIFNWAYGAVNLIADKQVQFHQTYNKFNANGSLKSILDNASSIKSFARFFFYIGGVVLIYIYIQKV</sequence>
<gene>
    <name evidence="2" type="ORF">GO816_05950</name>
</gene>
<dbReference type="RefSeq" id="WP_157540438.1">
    <property type="nucleotide sequence ID" value="NZ_WQLA01000002.1"/>
</dbReference>
<evidence type="ECO:0000256" key="1">
    <source>
        <dbReference type="SAM" id="Phobius"/>
    </source>
</evidence>
<protein>
    <submittedName>
        <fullName evidence="2">Uncharacterized protein</fullName>
    </submittedName>
</protein>
<organism evidence="2 3">
    <name type="scientific">Mucilaginibacter aquatilis</name>
    <dbReference type="NCBI Taxonomy" id="1517760"/>
    <lineage>
        <taxon>Bacteria</taxon>
        <taxon>Pseudomonadati</taxon>
        <taxon>Bacteroidota</taxon>
        <taxon>Sphingobacteriia</taxon>
        <taxon>Sphingobacteriales</taxon>
        <taxon>Sphingobacteriaceae</taxon>
        <taxon>Mucilaginibacter</taxon>
    </lineage>
</organism>
<dbReference type="AlphaFoldDB" id="A0A6I4IPV2"/>
<keyword evidence="1" id="KW-1133">Transmembrane helix</keyword>
<keyword evidence="1" id="KW-0812">Transmembrane</keyword>
<dbReference type="Proteomes" id="UP000434850">
    <property type="component" value="Unassembled WGS sequence"/>
</dbReference>
<name>A0A6I4IPV2_9SPHI</name>
<keyword evidence="3" id="KW-1185">Reference proteome</keyword>
<proteinExistence type="predicted"/>